<dbReference type="RefSeq" id="WP_201158205.1">
    <property type="nucleotide sequence ID" value="NZ_NHSD01000305.1"/>
</dbReference>
<comment type="caution">
    <text evidence="2">The sequence shown here is derived from an EMBL/GenBank/DDBJ whole genome shotgun (WGS) entry which is preliminary data.</text>
</comment>
<proteinExistence type="predicted"/>
<evidence type="ECO:0000313" key="3">
    <source>
        <dbReference type="Proteomes" id="UP000706333"/>
    </source>
</evidence>
<sequence length="411" mass="45154">MKKGIALGGSDGHIPGVAFMDTAEAMRRVGNNTGNLLFQYAMHSLIGERTYQLGRDVDWTGASVRRLCRAVVIPSANFLRDGFDMGGVTGFLEKLELPFVMVGLGAQAPDYATRSFDFHPSVLRLIDLIRERAPMVGVRGDFTAQVLADHGVHNVVVTGCPSNFINPDPDVGQRIAAKYARARAGLQGGDGLLDSFITHGDEPWPKDPVKQQVEKRLVAWTNAGPGMMVQQSVPVFMEYIRRANIAAPADIPEHREPALARALLPDATVREFRVFVAAKLRSYFSVHQWMEDSARYDFSVGMRLHGNMVAWQAGTPALWVHHDSRTRELAEAMALPTLPVDRFLAECASVEDAFARAEFDADAYGARRRELGLRLLQVFDSIEMTPAGYLAGLRMPAPTDTVPHASPSRSA</sequence>
<dbReference type="EMBL" id="NHSD01000305">
    <property type="protein sequence ID" value="MBK5928441.1"/>
    <property type="molecule type" value="Genomic_DNA"/>
</dbReference>
<reference evidence="2" key="1">
    <citation type="submission" date="2017-05" db="EMBL/GenBank/DDBJ databases">
        <authorList>
            <person name="Imhoff J.F."/>
            <person name="Rahn T."/>
            <person name="Kuenzel S."/>
            <person name="Neulinger S.C."/>
        </authorList>
    </citation>
    <scope>NUCLEOTIDE SEQUENCE</scope>
    <source>
        <strain evidence="2">LMG 28126</strain>
    </source>
</reference>
<protein>
    <recommendedName>
        <fullName evidence="1">Polysaccharide pyruvyl transferase domain-containing protein</fullName>
    </recommendedName>
</protein>
<dbReference type="AlphaFoldDB" id="A0A934WJV5"/>
<reference evidence="2" key="2">
    <citation type="journal article" date="2020" name="Microorganisms">
        <title>Osmotic Adaptation and Compatible Solute Biosynthesis of Phototrophic Bacteria as Revealed from Genome Analyses.</title>
        <authorList>
            <person name="Imhoff J.F."/>
            <person name="Rahn T."/>
            <person name="Kunzel S."/>
            <person name="Keller A."/>
            <person name="Neulinger S.C."/>
        </authorList>
    </citation>
    <scope>NUCLEOTIDE SEQUENCE</scope>
    <source>
        <strain evidence="2">LMG 28126</strain>
    </source>
</reference>
<name>A0A934WJV5_9RHOB</name>
<accession>A0A934WJV5</accession>
<evidence type="ECO:0000313" key="2">
    <source>
        <dbReference type="EMBL" id="MBK5928441.1"/>
    </source>
</evidence>
<keyword evidence="3" id="KW-1185">Reference proteome</keyword>
<organism evidence="2 3">
    <name type="scientific">Rhodobaculum claviforme</name>
    <dbReference type="NCBI Taxonomy" id="1549854"/>
    <lineage>
        <taxon>Bacteria</taxon>
        <taxon>Pseudomonadati</taxon>
        <taxon>Pseudomonadota</taxon>
        <taxon>Alphaproteobacteria</taxon>
        <taxon>Rhodobacterales</taxon>
        <taxon>Paracoccaceae</taxon>
        <taxon>Rhodobaculum</taxon>
    </lineage>
</organism>
<dbReference type="Proteomes" id="UP000706333">
    <property type="component" value="Unassembled WGS sequence"/>
</dbReference>
<dbReference type="InterPro" id="IPR007345">
    <property type="entry name" value="Polysacch_pyruvyl_Trfase"/>
</dbReference>
<evidence type="ECO:0000259" key="1">
    <source>
        <dbReference type="Pfam" id="PF04230"/>
    </source>
</evidence>
<feature type="domain" description="Polysaccharide pyruvyl transferase" evidence="1">
    <location>
        <begin position="58"/>
        <end position="323"/>
    </location>
</feature>
<dbReference type="Pfam" id="PF04230">
    <property type="entry name" value="PS_pyruv_trans"/>
    <property type="match status" value="1"/>
</dbReference>
<gene>
    <name evidence="2" type="ORF">CCR87_14055</name>
</gene>